<feature type="non-terminal residue" evidence="1">
    <location>
        <position position="69"/>
    </location>
</feature>
<name>A0ABN7XES1_GIGMA</name>
<evidence type="ECO:0000313" key="2">
    <source>
        <dbReference type="Proteomes" id="UP000789901"/>
    </source>
</evidence>
<evidence type="ECO:0000313" key="1">
    <source>
        <dbReference type="EMBL" id="CAG8853714.1"/>
    </source>
</evidence>
<keyword evidence="2" id="KW-1185">Reference proteome</keyword>
<dbReference type="EMBL" id="CAJVQB010128216">
    <property type="protein sequence ID" value="CAG8853714.1"/>
    <property type="molecule type" value="Genomic_DNA"/>
</dbReference>
<gene>
    <name evidence="1" type="ORF">GMARGA_LOCUS42535</name>
</gene>
<dbReference type="Proteomes" id="UP000789901">
    <property type="component" value="Unassembled WGS sequence"/>
</dbReference>
<accession>A0ABN7XES1</accession>
<proteinExistence type="predicted"/>
<reference evidence="1 2" key="1">
    <citation type="submission" date="2021-06" db="EMBL/GenBank/DDBJ databases">
        <authorList>
            <person name="Kallberg Y."/>
            <person name="Tangrot J."/>
            <person name="Rosling A."/>
        </authorList>
    </citation>
    <scope>NUCLEOTIDE SEQUENCE [LARGE SCALE GENOMIC DNA]</scope>
    <source>
        <strain evidence="1 2">120-4 pot B 10/14</strain>
    </source>
</reference>
<comment type="caution">
    <text evidence="1">The sequence shown here is derived from an EMBL/GenBank/DDBJ whole genome shotgun (WGS) entry which is preliminary data.</text>
</comment>
<sequence length="69" mass="7907">NLKVSLLPKLTKNGKDYLNQIKFPLINFKEKVVAVYSGNNITLHYYPIFHAIQALLQRPEVNNNIVLKG</sequence>
<feature type="non-terminal residue" evidence="1">
    <location>
        <position position="1"/>
    </location>
</feature>
<protein>
    <submittedName>
        <fullName evidence="1">16668_t:CDS:1</fullName>
    </submittedName>
</protein>
<organism evidence="1 2">
    <name type="scientific">Gigaspora margarita</name>
    <dbReference type="NCBI Taxonomy" id="4874"/>
    <lineage>
        <taxon>Eukaryota</taxon>
        <taxon>Fungi</taxon>
        <taxon>Fungi incertae sedis</taxon>
        <taxon>Mucoromycota</taxon>
        <taxon>Glomeromycotina</taxon>
        <taxon>Glomeromycetes</taxon>
        <taxon>Diversisporales</taxon>
        <taxon>Gigasporaceae</taxon>
        <taxon>Gigaspora</taxon>
    </lineage>
</organism>